<accession>A0A8G2FLB7</accession>
<dbReference type="InterPro" id="IPR011486">
    <property type="entry name" value="BBP2"/>
</dbReference>
<dbReference type="Pfam" id="PF07642">
    <property type="entry name" value="BBP2"/>
    <property type="match status" value="1"/>
</dbReference>
<gene>
    <name evidence="2" type="ORF">SAMN05421828_10688</name>
</gene>
<keyword evidence="1" id="KW-0732">Signal</keyword>
<organism evidence="2 3">
    <name type="scientific">Acidiphilium rubrum</name>
    <dbReference type="NCBI Taxonomy" id="526"/>
    <lineage>
        <taxon>Bacteria</taxon>
        <taxon>Pseudomonadati</taxon>
        <taxon>Pseudomonadota</taxon>
        <taxon>Alphaproteobacteria</taxon>
        <taxon>Acetobacterales</taxon>
        <taxon>Acidocellaceae</taxon>
        <taxon>Acidiphilium</taxon>
    </lineage>
</organism>
<dbReference type="EMBL" id="FTNE01000006">
    <property type="protein sequence ID" value="SIQ56294.1"/>
    <property type="molecule type" value="Genomic_DNA"/>
</dbReference>
<name>A0A8G2FLB7_ACIRU</name>
<protein>
    <submittedName>
        <fullName evidence="2">Beta-barrel porin-2, OmpL-like. bbp2</fullName>
    </submittedName>
</protein>
<evidence type="ECO:0000313" key="3">
    <source>
        <dbReference type="Proteomes" id="UP000186308"/>
    </source>
</evidence>
<keyword evidence="3" id="KW-1185">Reference proteome</keyword>
<dbReference type="OrthoDB" id="7283494at2"/>
<feature type="signal peptide" evidence="1">
    <location>
        <begin position="1"/>
        <end position="36"/>
    </location>
</feature>
<dbReference type="AlphaFoldDB" id="A0A8G2FLB7"/>
<evidence type="ECO:0000256" key="1">
    <source>
        <dbReference type="SAM" id="SignalP"/>
    </source>
</evidence>
<dbReference type="Proteomes" id="UP000186308">
    <property type="component" value="Unassembled WGS sequence"/>
</dbReference>
<reference evidence="2 3" key="1">
    <citation type="submission" date="2017-01" db="EMBL/GenBank/DDBJ databases">
        <authorList>
            <person name="Varghese N."/>
            <person name="Submissions S."/>
        </authorList>
    </citation>
    <scope>NUCLEOTIDE SEQUENCE [LARGE SCALE GENOMIC DNA]</scope>
    <source>
        <strain evidence="2 3">ATCC 35905</strain>
    </source>
</reference>
<dbReference type="RefSeq" id="WP_029311331.1">
    <property type="nucleotide sequence ID" value="NZ_FTNE01000006.1"/>
</dbReference>
<sequence length="413" mass="43106">MFAEITTGPRKSKRAALLGLGFGAAASLLALQSAQAFNGPTAINIDGGPLGPLALTGGADGYLYGLSGTGNSANYGLLGTDKATGAEFLNGLIQVQKASGLLQFTIEVGATNALILGGKPNSTSVQTFSTGPLYAGYLTLAPTKSLSISAGQLGSQEGYESGVDWNNANLLTTDIFAVENSQSRGIEATYTVGPVAATIEYGDGFDTGVWNFVQALATYTINSNNVLNVFGATNLGRTGPNAHIYGSATTPYNQSFVGGYGPYYVNSTMLGAYYSYTMGNLNLVPEVQYVYAKPDAILARASGDLPGKGLYKFSSNFGAALFADYQFGKSDYSLGGWGEYFTSNGSDNWFINQGAQGVGISVSPTWQDKNLFVRGDVGLLHLTKFSNNGSRGYGNDGGSRNQADFVVEAGVLF</sequence>
<evidence type="ECO:0000313" key="2">
    <source>
        <dbReference type="EMBL" id="SIQ56294.1"/>
    </source>
</evidence>
<feature type="chain" id="PRO_5034035672" evidence="1">
    <location>
        <begin position="37"/>
        <end position="413"/>
    </location>
</feature>
<comment type="caution">
    <text evidence="2">The sequence shown here is derived from an EMBL/GenBank/DDBJ whole genome shotgun (WGS) entry which is preliminary data.</text>
</comment>
<proteinExistence type="predicted"/>